<protein>
    <submittedName>
        <fullName evidence="1">Uncharacterized protein</fullName>
    </submittedName>
</protein>
<name>A0ACC1QYZ8_9HYPO</name>
<evidence type="ECO:0000313" key="2">
    <source>
        <dbReference type="Proteomes" id="UP001148737"/>
    </source>
</evidence>
<comment type="caution">
    <text evidence="1">The sequence shown here is derived from an EMBL/GenBank/DDBJ whole genome shotgun (WGS) entry which is preliminary data.</text>
</comment>
<evidence type="ECO:0000313" key="1">
    <source>
        <dbReference type="EMBL" id="KAJ3494454.1"/>
    </source>
</evidence>
<keyword evidence="2" id="KW-1185">Reference proteome</keyword>
<gene>
    <name evidence="1" type="ORF">NLG97_g4066</name>
</gene>
<dbReference type="Proteomes" id="UP001148737">
    <property type="component" value="Unassembled WGS sequence"/>
</dbReference>
<sequence length="3067" mass="347447">MANNTGLQEALAYLVDHIFLPPKIPSSDKAKFPQDGPLISIALRSLTEFQQHGPPEALTSALAAMENMAVAHDLAGTITINKSGLTKALENLHSDGASIPLHVVAQNAGIIITKVKGGVTFDVFELSPTRHSAMKTRLCRSFPASSIAVPDDEFNHSFRVTLAATLAKMSSQPVFSTDFVDNITCNEYRETTHPKLVTNFLVATLLARGDPAKSISIRKNTREDVIFQKDELPWTRSPTWLMIRVTLQLTMARANPDTKTGILYKEFMIFFLADILKQATKVGFDSELLYIMHAKLHRRLCKVRDCTIASRAYAYDAMRDALGILRKRWDQLQRRDDMRIDLSAMNTLKTQDDAKINLPDLDSYLTELANRTNSPKSMSFQPRFIMNTYAPGRLPDLEKSTEQSRDFDLLSFEAWVALHLNNWLEANISRHSTCQMLAEQLYLYHNIAVSVYKENPESMSILVLTLIDLWIACDRAAVVACPLLEDYDPGVDPDLLQSLLLPLMADHQRLQKIETYLGKRESRSRYKAPHIFTAHGKSDCFSVRWFQTSQSHKTLMADIKTHARYTGRLKEMELEDKKLHCWSLNLQSSHSAHVGGERLWDAEANSMRINVYEWPLPKDELEAQSVVFELAVPPPFGHWRDVTLFVKRTGLKGSYRPATEGHQRRTFVQHHPELSKYFVSFSERQRDCLAVWPDPKHSGPETIHVRETTSLHDVFVWSRESYGYYDIEAQSFLGETTFSDGLGTSCMYKMPTVSKDLQQFLRRTAQNPRGPPPNTVMATLHQCPEHFTIEEYKALCTIPLGNMIQWHNILVQLHAPSVDFNKVETLLTLLQCVLQAGPPKSRSTIRLTHFVVTEPRFARPLLKGLYIQLQHIKSNWQAVYAIIGFISIACRLIAITSDQATKDGCLKFLDNCRSTTMDWYQGLQQEVRGAITQKMRDMHHSKMYMIALICSCTFELDSNILVSILASPKHASILLRCSIAIHEGEQLVGQDAVFLAILKRRWQRVLFRSWKIISDQIVQQQSNALDDAIQLSWPVYKTANNWAAVETHTYWLRSSAVTTDNSEKVQVHFNLLTGELLVNGNPLGRLPVEYRSHDIYREMFGYATFEVLPSNMPGMEYLARSKFHGYSVHFGLSQDNPASGPDLLLRISSGTRSYELLPRRLLRGHYPSAFIEKHVHWYDITGQSVKFRALSSPWKLEEASWTLLRPNSGLRWHLHSDGRFVLAARSPTARLLAKALRPLEDSPFIHCILHKDSLVEVQLDRLHLEFYVERDSSQLASRQYRGMIIDENQSLGTFIGLRDKLVLISPGKLPRRVVLIPFGQASCERSEGHVQVTIDTSNMKRKRVETYSIDTMLGRVLGCGSHESRLFQSYLHALTSFCLPDPLLHRTGTEEALSILSSAAVGSFMTLSKTSCGILQNICRLSPSRRWCHPDKKVMQTVDWSKNLGFMAQHGRYYTETLKLFDHHNKMKIFDIKDPEKLSQTQPMDTELRERDNIRSSTFRTVGFGAESFSSACDAVYHSRGSWEASPQAIQVFAISSFVLGKSSKPSCEMPAALAQYIRKYMGHKTIDNSTSTLSTKLQYDASWVLESGSFLAENWLNIHNLLSRSRSSISMNDIAMWMAALAYGDSSDMPILYTLASFYTLEAMKAVTVAKGYNFRPGKGDVVNESELGNAIFQLRYDLPDCPEARLVRRFGERTDDFERRKGHTHYENTNDGATDIMRDLKSQWPCSEPKPLLQMWRWNLYYNIDQVMRAATPKFMCWYQNTLLWAYLTRLARLVSKEQCSPHICSPTVSSMPQYSDSCAGFISFEDIFKPSAPLPDWQLTSHLGWLLLRNECTDASLSTMEELMRRLKEKAACRYEVQYVQELESSSEHLRDISDGWRLPEDISWLPSGLETFRYLSQLRVSRIYSAILKSIDFSQAVAQSGAELWPRVGPLSFLQQLSRNKWARLSDHWKACIVEYGLALATLQQAERMVSCGVDSIKLVAELQNPGHTNWDPKDNPESLLLEIENSIMIREVQEEMATQMREPKSGKNEISQLIMGGGKSSVIVPAVAARLADGKRLVRVIVAKPQAKQMFSMLVEKLGGLIDRRVFMMPFSRSVKLQAGHLGIMQRLYDDCLSNGGVLLMQPEHILSFQLMAIEKHIAKDLETGHAMLKILRFLHNKARDIIDESDENFSIKFELVYTLGKQRDVDQGPSRWTCIQEALEVCRTVIPAVQARFPDSIEVYPGPVGCFQRTRLLGQDAVDYLVYLVSKHICENGLTGFPIIHQPESVRRAVCNYIQKPLLSESEVEFLDGGGDFVTNNTKDMLYLLRGLLAGRVLPFVFSRKRWRVDYGLDKERPRPTKLAVPYRAKDVPSARSEFSHPDIVIALTSLSYYYGGLADEDMFACVRHLQRSNQADIEYQAWIKDADNLSPSFRQLGSINLEDSRKCIRELFPALCRGKSVVDYFLSNLVFPQEMKEFPSKLSASGWDIGESRSHPTTGFSGTNDSHIVLPLSITQENLDTQVHTNALVLRYLLQPENTVAIMPNDAGVISSEAERLLDMVVEMTPAVRVILDVGALILELDNKGFASKWLNLVADDGLTEAVVFVNQDDELCVLNRRGQVELLQTSHFATQLDRCLVFLDEVHTRGTDLVLPSDYRAAVTLGANLTKDRLVQACMRMRKLGHGQSVVFCAPKEIRLESNAQEPTVLEVLEWAVRGTWEDAARSLSLWAAQGRRHSRQSKLWDTYRDGTADLSMSREHAKKFMEDEAMSIEARYGPIARGGSSITAASHDSDPITLRFNDFVLENISLSVLSEEQERELSPEVEREREVQRAESATPAVHYLHPDIEAYIWSGLIGTSSEAYQPAFLSLPKTIAAKHRDGISFPRNIMASRDFARTVMGQGSGNTQRSVQWVITSRRFKKDTKICTALILSPYEAQELLPSIHKSLNVTLHLYAPRPNLGYQPLDNLDLYTVPDKPIPSIHHSLITELNLFAGQLYFGSATECVRVCRFIGITNFEAMRVAILKADDDKNTGFVGIPIKFLQIFFSQVRRSSGVIGKTHMGQLLDYKWPPDLDSGSCEEGRSNG</sequence>
<accession>A0ACC1QYZ8</accession>
<proteinExistence type="predicted"/>
<dbReference type="EMBL" id="JANAKD010000376">
    <property type="protein sequence ID" value="KAJ3494454.1"/>
    <property type="molecule type" value="Genomic_DNA"/>
</dbReference>
<organism evidence="1 2">
    <name type="scientific">Lecanicillium saksenae</name>
    <dbReference type="NCBI Taxonomy" id="468837"/>
    <lineage>
        <taxon>Eukaryota</taxon>
        <taxon>Fungi</taxon>
        <taxon>Dikarya</taxon>
        <taxon>Ascomycota</taxon>
        <taxon>Pezizomycotina</taxon>
        <taxon>Sordariomycetes</taxon>
        <taxon>Hypocreomycetidae</taxon>
        <taxon>Hypocreales</taxon>
        <taxon>Cordycipitaceae</taxon>
        <taxon>Lecanicillium</taxon>
    </lineage>
</organism>
<reference evidence="1" key="1">
    <citation type="submission" date="2022-07" db="EMBL/GenBank/DDBJ databases">
        <title>Genome Sequence of Lecanicillium saksenae.</title>
        <authorList>
            <person name="Buettner E."/>
        </authorList>
    </citation>
    <scope>NUCLEOTIDE SEQUENCE</scope>
    <source>
        <strain evidence="1">VT-O1</strain>
    </source>
</reference>